<accession>A0A2V3VX34</accession>
<evidence type="ECO:0000313" key="1">
    <source>
        <dbReference type="EMBL" id="PXW85238.1"/>
    </source>
</evidence>
<dbReference type="Proteomes" id="UP000247978">
    <property type="component" value="Unassembled WGS sequence"/>
</dbReference>
<protein>
    <submittedName>
        <fullName evidence="1">Uncharacterized protein</fullName>
    </submittedName>
</protein>
<name>A0A2V3VX34_9BACI</name>
<dbReference type="AlphaFoldDB" id="A0A2V3VX34"/>
<comment type="caution">
    <text evidence="1">The sequence shown here is derived from an EMBL/GenBank/DDBJ whole genome shotgun (WGS) entry which is preliminary data.</text>
</comment>
<dbReference type="RefSeq" id="WP_158525656.1">
    <property type="nucleotide sequence ID" value="NZ_JADIJL010000024.1"/>
</dbReference>
<evidence type="ECO:0000313" key="2">
    <source>
        <dbReference type="Proteomes" id="UP000247978"/>
    </source>
</evidence>
<organism evidence="1 2">
    <name type="scientific">Pseudogracilibacillus auburnensis</name>
    <dbReference type="NCBI Taxonomy" id="1494959"/>
    <lineage>
        <taxon>Bacteria</taxon>
        <taxon>Bacillati</taxon>
        <taxon>Bacillota</taxon>
        <taxon>Bacilli</taxon>
        <taxon>Bacillales</taxon>
        <taxon>Bacillaceae</taxon>
        <taxon>Pseudogracilibacillus</taxon>
    </lineage>
</organism>
<reference evidence="1 2" key="1">
    <citation type="submission" date="2018-05" db="EMBL/GenBank/DDBJ databases">
        <title>Genomic Encyclopedia of Type Strains, Phase IV (KMG-IV): sequencing the most valuable type-strain genomes for metagenomic binning, comparative biology and taxonomic classification.</title>
        <authorList>
            <person name="Goeker M."/>
        </authorList>
    </citation>
    <scope>NUCLEOTIDE SEQUENCE [LARGE SCALE GENOMIC DNA]</scope>
    <source>
        <strain evidence="1 2">DSM 28556</strain>
    </source>
</reference>
<gene>
    <name evidence="1" type="ORF">DFR56_1114</name>
</gene>
<keyword evidence="2" id="KW-1185">Reference proteome</keyword>
<proteinExistence type="predicted"/>
<sequence length="47" mass="5436">MKKESIFKKIFSSKKDCCSIDIEEVDEKKVNTIKEEASHQENTSSDK</sequence>
<dbReference type="EMBL" id="QJJQ01000011">
    <property type="protein sequence ID" value="PXW85238.1"/>
    <property type="molecule type" value="Genomic_DNA"/>
</dbReference>